<feature type="transmembrane region" description="Helical" evidence="2">
    <location>
        <begin position="326"/>
        <end position="347"/>
    </location>
</feature>
<keyword evidence="1" id="KW-0769">Symport</keyword>
<dbReference type="GO" id="GO:0008514">
    <property type="term" value="F:organic anion transmembrane transporter activity"/>
    <property type="evidence" value="ECO:0007669"/>
    <property type="project" value="InterPro"/>
</dbReference>
<proteinExistence type="inferred from homology"/>
<feature type="transmembrane region" description="Helical" evidence="2">
    <location>
        <begin position="353"/>
        <end position="380"/>
    </location>
</feature>
<keyword evidence="2" id="KW-0812">Transmembrane</keyword>
<feature type="transmembrane region" description="Helical" evidence="2">
    <location>
        <begin position="147"/>
        <end position="169"/>
    </location>
</feature>
<comment type="similarity">
    <text evidence="1">Belongs to the 2-hydroxycarboxylate transporter (2-HCT) (TC 2.A.24) family.</text>
</comment>
<feature type="transmembrane region" description="Helical" evidence="2">
    <location>
        <begin position="215"/>
        <end position="233"/>
    </location>
</feature>
<dbReference type="InterPro" id="IPR004679">
    <property type="entry name" value="2-OHcarboxylate_transport"/>
</dbReference>
<dbReference type="AlphaFoldDB" id="A0A511X6D8"/>
<dbReference type="PANTHER" id="PTHR40033:SF1">
    <property type="entry name" value="CITRATE-SODIUM SYMPORTER"/>
    <property type="match status" value="1"/>
</dbReference>
<feature type="transmembrane region" description="Helical" evidence="2">
    <location>
        <begin position="176"/>
        <end position="203"/>
    </location>
</feature>
<dbReference type="Pfam" id="PF03390">
    <property type="entry name" value="2HCT"/>
    <property type="match status" value="1"/>
</dbReference>
<keyword evidence="1 2" id="KW-0472">Membrane</keyword>
<name>A0A511X6D8_9PROT</name>
<dbReference type="PANTHER" id="PTHR40033">
    <property type="entry name" value="NA(+)-MALATE SYMPORTER"/>
    <property type="match status" value="1"/>
</dbReference>
<gene>
    <name evidence="3" type="primary">cimH</name>
    <name evidence="3" type="ORF">ANI02nite_03840</name>
</gene>
<evidence type="ECO:0000313" key="3">
    <source>
        <dbReference type="EMBL" id="GEN58500.1"/>
    </source>
</evidence>
<dbReference type="STRING" id="1120919.GCA_000429165_00391"/>
<feature type="transmembrane region" description="Helical" evidence="2">
    <location>
        <begin position="423"/>
        <end position="440"/>
    </location>
</feature>
<feature type="transmembrane region" description="Helical" evidence="2">
    <location>
        <begin position="118"/>
        <end position="135"/>
    </location>
</feature>
<keyword evidence="2" id="KW-1133">Transmembrane helix</keyword>
<dbReference type="OrthoDB" id="8584824at2"/>
<protein>
    <submittedName>
        <fullName evidence="3">Citrate/malate transporter</fullName>
    </submittedName>
</protein>
<evidence type="ECO:0000313" key="4">
    <source>
        <dbReference type="Proteomes" id="UP000321635"/>
    </source>
</evidence>
<dbReference type="RefSeq" id="WP_026396636.1">
    <property type="nucleotide sequence ID" value="NZ_AUBI01000001.1"/>
</dbReference>
<reference evidence="3 4" key="1">
    <citation type="submission" date="2019-07" db="EMBL/GenBank/DDBJ databases">
        <title>Whole genome shotgun sequence of Acetobacter nitrogenifigens NBRC 105050.</title>
        <authorList>
            <person name="Hosoyama A."/>
            <person name="Uohara A."/>
            <person name="Ohji S."/>
            <person name="Ichikawa N."/>
        </authorList>
    </citation>
    <scope>NUCLEOTIDE SEQUENCE [LARGE SCALE GENOMIC DNA]</scope>
    <source>
        <strain evidence="3 4">NBRC 105050</strain>
    </source>
</reference>
<dbReference type="EMBL" id="BJYF01000001">
    <property type="protein sequence ID" value="GEN58500.1"/>
    <property type="molecule type" value="Genomic_DNA"/>
</dbReference>
<evidence type="ECO:0000256" key="1">
    <source>
        <dbReference type="PIRNR" id="PIRNR005348"/>
    </source>
</evidence>
<dbReference type="GO" id="GO:0015293">
    <property type="term" value="F:symporter activity"/>
    <property type="evidence" value="ECO:0007669"/>
    <property type="project" value="UniProtKB-UniRule"/>
</dbReference>
<comment type="caution">
    <text evidence="3">The sequence shown here is derived from an EMBL/GenBank/DDBJ whole genome shotgun (WGS) entry which is preliminary data.</text>
</comment>
<dbReference type="PIRSF" id="PIRSF005348">
    <property type="entry name" value="YxkH"/>
    <property type="match status" value="1"/>
</dbReference>
<feature type="transmembrane region" description="Helical" evidence="2">
    <location>
        <begin position="82"/>
        <end position="106"/>
    </location>
</feature>
<sequence>MLKNKTHLKETSLEMMPFWRRVANFRVVIMPLPVFLIAAICMVVFIIRGVISSDLCIMAVVLAVCSYPLAEIGHRVPGLRSIGGAVILNTFLPSAMVFYGLLPHTLEKAIGVFYKQSNFLYLFVTAVVVGSIFAMDRKTLLANMLKILTPLAIASVAAGVVGMIVGLAFGMDARHVLFFILVPTMAGGVGEGAVPLAIGYAAITHGSESDIIGGLLPIVAMANICAVVIAGLLNSIGERRPTLSGNGQLLIANFENQALDPDHRAMLLSDPARVATSGLALVTLYAVSSALDHVLKFPAPLIMLFLAVVLKVAKLIPSGMEQGAHWVYRFFATACTYPLMFCIGVVLTPWKPLVAAVSPAICATVACTVVTLAGAGFAMARYFRMYPVEASMIMTCHASSGGAGDIAILSAGQRLSLMASAQVSTKIGGFVTVTLALLAFSRLN</sequence>
<keyword evidence="4" id="KW-1185">Reference proteome</keyword>
<evidence type="ECO:0000256" key="2">
    <source>
        <dbReference type="SAM" id="Phobius"/>
    </source>
</evidence>
<keyword evidence="1" id="KW-0813">Transport</keyword>
<organism evidence="3 4">
    <name type="scientific">Acetobacter nitrogenifigens DSM 23921 = NBRC 105050</name>
    <dbReference type="NCBI Taxonomy" id="1120919"/>
    <lineage>
        <taxon>Bacteria</taxon>
        <taxon>Pseudomonadati</taxon>
        <taxon>Pseudomonadota</taxon>
        <taxon>Alphaproteobacteria</taxon>
        <taxon>Acetobacterales</taxon>
        <taxon>Acetobacteraceae</taxon>
        <taxon>Acetobacter</taxon>
    </lineage>
</organism>
<feature type="transmembrane region" description="Helical" evidence="2">
    <location>
        <begin position="25"/>
        <end position="47"/>
    </location>
</feature>
<feature type="transmembrane region" description="Helical" evidence="2">
    <location>
        <begin position="297"/>
        <end position="314"/>
    </location>
</feature>
<accession>A0A511X6D8</accession>
<dbReference type="Proteomes" id="UP000321635">
    <property type="component" value="Unassembled WGS sequence"/>
</dbReference>
<dbReference type="GO" id="GO:0005886">
    <property type="term" value="C:plasma membrane"/>
    <property type="evidence" value="ECO:0007669"/>
    <property type="project" value="UniProtKB-UniRule"/>
</dbReference>